<keyword evidence="3" id="KW-1185">Reference proteome</keyword>
<accession>A0ABW3WWT0</accession>
<dbReference type="EMBL" id="JBHTND010000003">
    <property type="protein sequence ID" value="MFD1300703.1"/>
    <property type="molecule type" value="Genomic_DNA"/>
</dbReference>
<feature type="region of interest" description="Disordered" evidence="1">
    <location>
        <begin position="1"/>
        <end position="24"/>
    </location>
</feature>
<dbReference type="PANTHER" id="PTHR41260">
    <property type="entry name" value="PROTEIN ECSC"/>
    <property type="match status" value="1"/>
</dbReference>
<evidence type="ECO:0000256" key="1">
    <source>
        <dbReference type="SAM" id="MobiDB-lite"/>
    </source>
</evidence>
<dbReference type="Proteomes" id="UP001597176">
    <property type="component" value="Unassembled WGS sequence"/>
</dbReference>
<dbReference type="RefSeq" id="WP_238208742.1">
    <property type="nucleotide sequence ID" value="NZ_JBHTND010000003.1"/>
</dbReference>
<dbReference type="PANTHER" id="PTHR41260:SF1">
    <property type="entry name" value="PROTEIN ECSC"/>
    <property type="match status" value="1"/>
</dbReference>
<proteinExistence type="predicted"/>
<reference evidence="3" key="1">
    <citation type="journal article" date="2019" name="Int. J. Syst. Evol. Microbiol.">
        <title>The Global Catalogue of Microorganisms (GCM) 10K type strain sequencing project: providing services to taxonomists for standard genome sequencing and annotation.</title>
        <authorList>
            <consortium name="The Broad Institute Genomics Platform"/>
            <consortium name="The Broad Institute Genome Sequencing Center for Infectious Disease"/>
            <person name="Wu L."/>
            <person name="Ma J."/>
        </authorList>
    </citation>
    <scope>NUCLEOTIDE SEQUENCE [LARGE SCALE GENOMIC DNA]</scope>
    <source>
        <strain evidence="3">CCUG 56108</strain>
    </source>
</reference>
<name>A0ABW3WWT0_9HYPH</name>
<organism evidence="2 3">
    <name type="scientific">Methylobacterium marchantiae</name>
    <dbReference type="NCBI Taxonomy" id="600331"/>
    <lineage>
        <taxon>Bacteria</taxon>
        <taxon>Pseudomonadati</taxon>
        <taxon>Pseudomonadota</taxon>
        <taxon>Alphaproteobacteria</taxon>
        <taxon>Hyphomicrobiales</taxon>
        <taxon>Methylobacteriaceae</taxon>
        <taxon>Methylobacterium</taxon>
    </lineage>
</organism>
<evidence type="ECO:0000313" key="2">
    <source>
        <dbReference type="EMBL" id="MFD1300703.1"/>
    </source>
</evidence>
<dbReference type="Pfam" id="PF12787">
    <property type="entry name" value="EcsC"/>
    <property type="match status" value="1"/>
</dbReference>
<protein>
    <submittedName>
        <fullName evidence="2">EcsC family protein</fullName>
    </submittedName>
</protein>
<evidence type="ECO:0000313" key="3">
    <source>
        <dbReference type="Proteomes" id="UP001597176"/>
    </source>
</evidence>
<gene>
    <name evidence="2" type="ORF">ACFQ4G_03765</name>
</gene>
<sequence>MSNISLVDETRSAPGGATASPTLSDADHAALARAVRTLETPGLTARLSAAAGAPLDMISRSLPAPVTDAVSRATEGAMRSALRVALATLPEAEKTIVPASESGDAASASSDALTVPVARTAGERFARFLPSGDFGHKAMAALSGAVGGAFGIATLPVELPLSTTLMLRSIAQIAREEGEDLSDPENALACVQVFALGGRNGADTALTESGYFAVRAALAKTMSEAARYAGNRALLDEAAPALIRFSTQIAARFGLVVSQKVAAQAVPILGAFGGAAVNTAFMNHFQAMARAHFTVRRLERSYGKGVVRIAYDAEKAMLAA</sequence>
<comment type="caution">
    <text evidence="2">The sequence shown here is derived from an EMBL/GenBank/DDBJ whole genome shotgun (WGS) entry which is preliminary data.</text>
</comment>
<dbReference type="InterPro" id="IPR024787">
    <property type="entry name" value="EcsC"/>
</dbReference>